<feature type="transmembrane region" description="Helical" evidence="6">
    <location>
        <begin position="45"/>
        <end position="63"/>
    </location>
</feature>
<proteinExistence type="inferred from homology"/>
<dbReference type="Proteomes" id="UP000182259">
    <property type="component" value="Chromosome VII"/>
</dbReference>
<evidence type="ECO:0000256" key="4">
    <source>
        <dbReference type="ARBA" id="ARBA00022989"/>
    </source>
</evidence>
<evidence type="ECO:0000256" key="6">
    <source>
        <dbReference type="SAM" id="Phobius"/>
    </source>
</evidence>
<comment type="subcellular location">
    <subcellularLocation>
        <location evidence="1">Membrane</location>
        <topology evidence="1">Multi-pass membrane protein</topology>
    </subcellularLocation>
</comment>
<reference evidence="7 8" key="1">
    <citation type="submission" date="2016-10" db="EMBL/GenBank/DDBJ databases">
        <authorList>
            <person name="de Groot N.N."/>
        </authorList>
    </citation>
    <scope>NUCLEOTIDE SEQUENCE [LARGE SCALE GENOMIC DNA]</scope>
    <source>
        <strain evidence="7 8">PYCC 4715</strain>
    </source>
</reference>
<dbReference type="InterPro" id="IPR007568">
    <property type="entry name" value="RTA1"/>
</dbReference>
<feature type="transmembrane region" description="Helical" evidence="6">
    <location>
        <begin position="75"/>
        <end position="97"/>
    </location>
</feature>
<dbReference type="GO" id="GO:0016020">
    <property type="term" value="C:membrane"/>
    <property type="evidence" value="ECO:0007669"/>
    <property type="project" value="UniProtKB-SubCell"/>
</dbReference>
<feature type="transmembrane region" description="Helical" evidence="6">
    <location>
        <begin position="237"/>
        <end position="255"/>
    </location>
</feature>
<dbReference type="EMBL" id="LT635770">
    <property type="protein sequence ID" value="SGZ59002.1"/>
    <property type="molecule type" value="Genomic_DNA"/>
</dbReference>
<sequence>MSFYNYVPSLRAAITFAGLFIVATLALIILLVLNLLKNIKSWTTVPLILGCLFEFVGYLIRYMSSKKTNSLGLYVSQLVFILISPCVWTLFLYIVFAEIVNVIDAHMYCVIPVKSTRLAIIVIGTVTIIMQSLGGSLRAQNSTTLITVGNVFVFTGLAIQLMFLVMFIFVAALFQLRIIHVPTIHAFQYRQKPSKFRNWQNILAIVLISSLLFLVRTVVRIVEFSQHSKGSVISSEFYLYLFDGALMILVVVMFTSQDIGATLSYIREDIKPLTSMTIEMEPELNWEYSREFQFKANKYDF</sequence>
<dbReference type="AlphaFoldDB" id="A0A1L0C7Z1"/>
<evidence type="ECO:0000256" key="2">
    <source>
        <dbReference type="ARBA" id="ARBA00009969"/>
    </source>
</evidence>
<evidence type="ECO:0000256" key="5">
    <source>
        <dbReference type="ARBA" id="ARBA00023136"/>
    </source>
</evidence>
<accession>A0A1L0C7Z1</accession>
<feature type="transmembrane region" description="Helical" evidence="6">
    <location>
        <begin position="118"/>
        <end position="139"/>
    </location>
</feature>
<organism evidence="7 8">
    <name type="scientific">Sungouiella intermedia</name>
    <dbReference type="NCBI Taxonomy" id="45354"/>
    <lineage>
        <taxon>Eukaryota</taxon>
        <taxon>Fungi</taxon>
        <taxon>Dikarya</taxon>
        <taxon>Ascomycota</taxon>
        <taxon>Saccharomycotina</taxon>
        <taxon>Pichiomycetes</taxon>
        <taxon>Metschnikowiaceae</taxon>
        <taxon>Sungouiella</taxon>
    </lineage>
</organism>
<protein>
    <submittedName>
        <fullName evidence="7">CIC11C00000003473</fullName>
    </submittedName>
</protein>
<gene>
    <name evidence="7" type="ORF">SAMEA4029009_CIC11G00000003473</name>
</gene>
<name>A0A1L0C7Z1_9ASCO</name>
<feature type="transmembrane region" description="Helical" evidence="6">
    <location>
        <begin position="199"/>
        <end position="217"/>
    </location>
</feature>
<dbReference type="Pfam" id="PF04479">
    <property type="entry name" value="RTA1"/>
    <property type="match status" value="1"/>
</dbReference>
<keyword evidence="5 6" id="KW-0472">Membrane</keyword>
<dbReference type="PANTHER" id="PTHR31465">
    <property type="entry name" value="PROTEIN RTA1-RELATED"/>
    <property type="match status" value="1"/>
</dbReference>
<evidence type="ECO:0000256" key="1">
    <source>
        <dbReference type="ARBA" id="ARBA00004141"/>
    </source>
</evidence>
<feature type="transmembrane region" description="Helical" evidence="6">
    <location>
        <begin position="12"/>
        <end position="33"/>
    </location>
</feature>
<evidence type="ECO:0000313" key="8">
    <source>
        <dbReference type="Proteomes" id="UP000182259"/>
    </source>
</evidence>
<keyword evidence="4 6" id="KW-1133">Transmembrane helix</keyword>
<evidence type="ECO:0000256" key="3">
    <source>
        <dbReference type="ARBA" id="ARBA00022692"/>
    </source>
</evidence>
<feature type="transmembrane region" description="Helical" evidence="6">
    <location>
        <begin position="151"/>
        <end position="178"/>
    </location>
</feature>
<dbReference type="PANTHER" id="PTHR31465:SF1">
    <property type="entry name" value="PROTEIN RTA1-RELATED"/>
    <property type="match status" value="1"/>
</dbReference>
<comment type="similarity">
    <text evidence="2">Belongs to the lipid-translocating exporter (LTE) (TC 9.A.26.1) family.</text>
</comment>
<evidence type="ECO:0000313" key="7">
    <source>
        <dbReference type="EMBL" id="SGZ59002.1"/>
    </source>
</evidence>
<keyword evidence="3 6" id="KW-0812">Transmembrane</keyword>